<feature type="domain" description="WRKY" evidence="7">
    <location>
        <begin position="180"/>
        <end position="243"/>
    </location>
</feature>
<comment type="similarity">
    <text evidence="6">Belongs to the WRKY group III family.</text>
</comment>
<protein>
    <recommendedName>
        <fullName evidence="7">WRKY domain-containing protein</fullName>
    </recommendedName>
</protein>
<dbReference type="PANTHER" id="PTHR32096:SF36">
    <property type="entry name" value="WRKY TRANSCRIPTION FACTOR 41-RELATED"/>
    <property type="match status" value="1"/>
</dbReference>
<keyword evidence="3" id="KW-0238">DNA-binding</keyword>
<gene>
    <name evidence="8" type="ORF">V8G54_002797</name>
</gene>
<sequence>MVIAYYTSSLPGFHKFLQLQTQLQKKKLLVLDPNKHQASPSPIIATIIINNTKMASEWSWEQNTLINELIQGMELARKLKEDLRLPYSVDSKDMLLQRILSSYEKALLILRCNASTSELQATSQAAAALLPESPISVHGSPLSEDLDGAIKDHQEIQHDSKKRKITPKWMDHVRVSCESGLEGPQEDGFNWRKYGQKDILGAKYPRSYYRCTFRNTQGCWATKQVQRSDEDPTIFDITYRGKHTCSQGNNAVLPPKSPDKQEKTHRHNVDIHHAQASQESLTKFRNILSVNTDKLDNGDMAYPFTFPSTSSGCMKQYSHSLIPGTLENEYFLSDQYQTHLLSPTTPESNYLSSPTFQMNEFDGIYNKPYSDSDINEIISTNTSATNSPIPDFNFSLDPVEIDPNFPFNTPGFFS</sequence>
<dbReference type="GO" id="GO:0009751">
    <property type="term" value="P:response to salicylic acid"/>
    <property type="evidence" value="ECO:0007669"/>
    <property type="project" value="UniProtKB-ARBA"/>
</dbReference>
<evidence type="ECO:0000256" key="2">
    <source>
        <dbReference type="ARBA" id="ARBA00023015"/>
    </source>
</evidence>
<dbReference type="GO" id="GO:0003700">
    <property type="term" value="F:DNA-binding transcription factor activity"/>
    <property type="evidence" value="ECO:0007669"/>
    <property type="project" value="InterPro"/>
</dbReference>
<dbReference type="GO" id="GO:0005634">
    <property type="term" value="C:nucleus"/>
    <property type="evidence" value="ECO:0007669"/>
    <property type="project" value="UniProtKB-SubCell"/>
</dbReference>
<keyword evidence="9" id="KW-1185">Reference proteome</keyword>
<dbReference type="InterPro" id="IPR036576">
    <property type="entry name" value="WRKY_dom_sf"/>
</dbReference>
<evidence type="ECO:0000256" key="5">
    <source>
        <dbReference type="ARBA" id="ARBA00023242"/>
    </source>
</evidence>
<evidence type="ECO:0000256" key="3">
    <source>
        <dbReference type="ARBA" id="ARBA00023125"/>
    </source>
</evidence>
<keyword evidence="2" id="KW-0805">Transcription regulation</keyword>
<evidence type="ECO:0000256" key="6">
    <source>
        <dbReference type="ARBA" id="ARBA00060850"/>
    </source>
</evidence>
<dbReference type="EMBL" id="CP144700">
    <property type="protein sequence ID" value="WVZ24253.1"/>
    <property type="molecule type" value="Genomic_DNA"/>
</dbReference>
<dbReference type="Pfam" id="PF03106">
    <property type="entry name" value="WRKY"/>
    <property type="match status" value="1"/>
</dbReference>
<organism evidence="8 9">
    <name type="scientific">Vigna mungo</name>
    <name type="common">Black gram</name>
    <name type="synonym">Phaseolus mungo</name>
    <dbReference type="NCBI Taxonomy" id="3915"/>
    <lineage>
        <taxon>Eukaryota</taxon>
        <taxon>Viridiplantae</taxon>
        <taxon>Streptophyta</taxon>
        <taxon>Embryophyta</taxon>
        <taxon>Tracheophyta</taxon>
        <taxon>Spermatophyta</taxon>
        <taxon>Magnoliopsida</taxon>
        <taxon>eudicotyledons</taxon>
        <taxon>Gunneridae</taxon>
        <taxon>Pentapetalae</taxon>
        <taxon>rosids</taxon>
        <taxon>fabids</taxon>
        <taxon>Fabales</taxon>
        <taxon>Fabaceae</taxon>
        <taxon>Papilionoideae</taxon>
        <taxon>50 kb inversion clade</taxon>
        <taxon>NPAAA clade</taxon>
        <taxon>indigoferoid/millettioid clade</taxon>
        <taxon>Phaseoleae</taxon>
        <taxon>Vigna</taxon>
    </lineage>
</organism>
<dbReference type="Gene3D" id="2.20.25.80">
    <property type="entry name" value="WRKY domain"/>
    <property type="match status" value="1"/>
</dbReference>
<dbReference type="GO" id="GO:0042542">
    <property type="term" value="P:response to hydrogen peroxide"/>
    <property type="evidence" value="ECO:0007669"/>
    <property type="project" value="UniProtKB-ARBA"/>
</dbReference>
<keyword evidence="4" id="KW-0804">Transcription</keyword>
<dbReference type="InterPro" id="IPR003657">
    <property type="entry name" value="WRKY_dom"/>
</dbReference>
<dbReference type="FunFam" id="2.20.25.80:FF:000009">
    <property type="entry name" value="WRKY transcription factor 53"/>
    <property type="match status" value="1"/>
</dbReference>
<dbReference type="SUPFAM" id="SSF118290">
    <property type="entry name" value="WRKY DNA-binding domain"/>
    <property type="match status" value="1"/>
</dbReference>
<evidence type="ECO:0000256" key="4">
    <source>
        <dbReference type="ARBA" id="ARBA00023163"/>
    </source>
</evidence>
<accession>A0AAQ3P9W0</accession>
<evidence type="ECO:0000259" key="7">
    <source>
        <dbReference type="PROSITE" id="PS50811"/>
    </source>
</evidence>
<keyword evidence="5" id="KW-0539">Nucleus</keyword>
<evidence type="ECO:0000313" key="9">
    <source>
        <dbReference type="Proteomes" id="UP001374535"/>
    </source>
</evidence>
<evidence type="ECO:0000256" key="1">
    <source>
        <dbReference type="ARBA" id="ARBA00004123"/>
    </source>
</evidence>
<dbReference type="GO" id="GO:0010150">
    <property type="term" value="P:leaf senescence"/>
    <property type="evidence" value="ECO:0007669"/>
    <property type="project" value="UniProtKB-ARBA"/>
</dbReference>
<dbReference type="InterPro" id="IPR044810">
    <property type="entry name" value="WRKY_plant"/>
</dbReference>
<proteinExistence type="inferred from homology"/>
<name>A0AAQ3P9W0_VIGMU</name>
<dbReference type="AlphaFoldDB" id="A0AAQ3P9W0"/>
<dbReference type="Proteomes" id="UP001374535">
    <property type="component" value="Chromosome 1"/>
</dbReference>
<dbReference type="GO" id="GO:0000976">
    <property type="term" value="F:transcription cis-regulatory region binding"/>
    <property type="evidence" value="ECO:0007669"/>
    <property type="project" value="TreeGrafter"/>
</dbReference>
<reference evidence="8 9" key="1">
    <citation type="journal article" date="2023" name="Life. Sci Alliance">
        <title>Evolutionary insights into 3D genome organization and epigenetic landscape of Vigna mungo.</title>
        <authorList>
            <person name="Junaid A."/>
            <person name="Singh B."/>
            <person name="Bhatia S."/>
        </authorList>
    </citation>
    <scope>NUCLEOTIDE SEQUENCE [LARGE SCALE GENOMIC DNA]</scope>
    <source>
        <strain evidence="8">Urdbean</strain>
    </source>
</reference>
<evidence type="ECO:0000313" key="8">
    <source>
        <dbReference type="EMBL" id="WVZ24253.1"/>
    </source>
</evidence>
<dbReference type="GO" id="GO:0010193">
    <property type="term" value="P:response to ozone"/>
    <property type="evidence" value="ECO:0007669"/>
    <property type="project" value="UniProtKB-ARBA"/>
</dbReference>
<dbReference type="PANTHER" id="PTHR32096">
    <property type="entry name" value="WRKY TRANSCRIPTION FACTOR 30-RELATED-RELATED"/>
    <property type="match status" value="1"/>
</dbReference>
<dbReference type="SMART" id="SM00774">
    <property type="entry name" value="WRKY"/>
    <property type="match status" value="1"/>
</dbReference>
<dbReference type="PROSITE" id="PS50811">
    <property type="entry name" value="WRKY"/>
    <property type="match status" value="1"/>
</dbReference>
<comment type="subcellular location">
    <subcellularLocation>
        <location evidence="1">Nucleus</location>
    </subcellularLocation>
</comment>